<proteinExistence type="predicted"/>
<name>A0A098BHN4_9NOCA</name>
<dbReference type="Proteomes" id="UP000042997">
    <property type="component" value="Unassembled WGS sequence"/>
</dbReference>
<sequence>MLITVLMIPFQASTPFAPYSPMLILLFFTLQAPPRALLGMLPGLACGVAWGRSVPRREETPCPRYRSDS</sequence>
<dbReference type="RefSeq" id="WP_230831775.1">
    <property type="nucleotide sequence ID" value="NZ_JAJNCM010000022.1"/>
</dbReference>
<protein>
    <submittedName>
        <fullName evidence="1">Uncharacterized protein</fullName>
    </submittedName>
</protein>
<accession>A0A098BHN4</accession>
<reference evidence="1 2" key="1">
    <citation type="journal article" date="2014" name="Genome Announc.">
        <title>Draft Genome Sequence of Propane- and Butane-Oxidizing Actinobacterium Rhodococcus ruber IEGM 231.</title>
        <authorList>
            <person name="Ivshina I.B."/>
            <person name="Kuyukina M.S."/>
            <person name="Krivoruchko A.V."/>
            <person name="Barbe V."/>
            <person name="Fischer C."/>
        </authorList>
    </citation>
    <scope>NUCLEOTIDE SEQUENCE [LARGE SCALE GENOMIC DNA]</scope>
</reference>
<gene>
    <name evidence="1" type="ORF">RHRU231_230064</name>
</gene>
<organism evidence="1 2">
    <name type="scientific">Rhodococcus ruber</name>
    <dbReference type="NCBI Taxonomy" id="1830"/>
    <lineage>
        <taxon>Bacteria</taxon>
        <taxon>Bacillati</taxon>
        <taxon>Actinomycetota</taxon>
        <taxon>Actinomycetes</taxon>
        <taxon>Mycobacteriales</taxon>
        <taxon>Nocardiaceae</taxon>
        <taxon>Rhodococcus</taxon>
    </lineage>
</organism>
<dbReference type="EMBL" id="CCSD01000032">
    <property type="protein sequence ID" value="CDZ87236.1"/>
    <property type="molecule type" value="Genomic_DNA"/>
</dbReference>
<dbReference type="AlphaFoldDB" id="A0A098BHN4"/>
<evidence type="ECO:0000313" key="2">
    <source>
        <dbReference type="Proteomes" id="UP000042997"/>
    </source>
</evidence>
<evidence type="ECO:0000313" key="1">
    <source>
        <dbReference type="EMBL" id="CDZ87236.1"/>
    </source>
</evidence>